<comment type="caution">
    <text evidence="7">The sequence shown here is derived from an EMBL/GenBank/DDBJ whole genome shotgun (WGS) entry which is preliminary data.</text>
</comment>
<feature type="transmembrane region" description="Helical" evidence="6">
    <location>
        <begin position="12"/>
        <end position="33"/>
    </location>
</feature>
<dbReference type="Pfam" id="PF07963">
    <property type="entry name" value="N_methyl"/>
    <property type="match status" value="1"/>
</dbReference>
<proteinExistence type="predicted"/>
<dbReference type="Proteomes" id="UP001597264">
    <property type="component" value="Unassembled WGS sequence"/>
</dbReference>
<sequence>MRSRRRQPGFTLIELLVVIVIIATLAAMASLSVSSAGGRNWKGEVQRLANLLQLVADRALIDKVHLGVVVEEDRYSIVRYDSSTMQWQEMDFSGDPNSTNARRFTAHELPPNMQLEVISQTELPGADDQQAEFGRETGGRGMAPAAQNSDDDEEILPQFAALSSGEVLPVEIAVHLLSEGNREIGRSAIISYSSLHGMQLEWLSDDL</sequence>
<comment type="subcellular location">
    <subcellularLocation>
        <location evidence="1">Membrane</location>
        <topology evidence="1">Single-pass membrane protein</topology>
    </subcellularLocation>
</comment>
<keyword evidence="2" id="KW-0488">Methylation</keyword>
<reference evidence="8" key="1">
    <citation type="journal article" date="2019" name="Int. J. Syst. Evol. Microbiol.">
        <title>The Global Catalogue of Microorganisms (GCM) 10K type strain sequencing project: providing services to taxonomists for standard genome sequencing and annotation.</title>
        <authorList>
            <consortium name="The Broad Institute Genomics Platform"/>
            <consortium name="The Broad Institute Genome Sequencing Center for Infectious Disease"/>
            <person name="Wu L."/>
            <person name="Ma J."/>
        </authorList>
    </citation>
    <scope>NUCLEOTIDE SEQUENCE [LARGE SCALE GENOMIC DNA]</scope>
    <source>
        <strain evidence="8">CCUG 54356</strain>
    </source>
</reference>
<evidence type="ECO:0000256" key="2">
    <source>
        <dbReference type="ARBA" id="ARBA00022481"/>
    </source>
</evidence>
<dbReference type="PRINTS" id="PR00885">
    <property type="entry name" value="BCTERIALGSPH"/>
</dbReference>
<keyword evidence="8" id="KW-1185">Reference proteome</keyword>
<name>A0ABW3UBT3_9GAMM</name>
<organism evidence="7 8">
    <name type="scientific">Microbulbifer celer</name>
    <dbReference type="NCBI Taxonomy" id="435905"/>
    <lineage>
        <taxon>Bacteria</taxon>
        <taxon>Pseudomonadati</taxon>
        <taxon>Pseudomonadota</taxon>
        <taxon>Gammaproteobacteria</taxon>
        <taxon>Cellvibrionales</taxon>
        <taxon>Microbulbiferaceae</taxon>
        <taxon>Microbulbifer</taxon>
    </lineage>
</organism>
<dbReference type="Gene3D" id="3.55.40.10">
    <property type="entry name" value="minor pseudopilin epsh domain"/>
    <property type="match status" value="1"/>
</dbReference>
<protein>
    <submittedName>
        <fullName evidence="7">Type II secretion system protein</fullName>
    </submittedName>
</protein>
<evidence type="ECO:0000313" key="7">
    <source>
        <dbReference type="EMBL" id="MFD1217667.1"/>
    </source>
</evidence>
<gene>
    <name evidence="7" type="ORF">ACFQ2X_13720</name>
</gene>
<evidence type="ECO:0000256" key="6">
    <source>
        <dbReference type="SAM" id="Phobius"/>
    </source>
</evidence>
<keyword evidence="4 6" id="KW-1133">Transmembrane helix</keyword>
<keyword evidence="5 6" id="KW-0472">Membrane</keyword>
<dbReference type="InterPro" id="IPR002416">
    <property type="entry name" value="T2SS_protein-GspH"/>
</dbReference>
<accession>A0ABW3UBT3</accession>
<dbReference type="InterPro" id="IPR012902">
    <property type="entry name" value="N_methyl_site"/>
</dbReference>
<keyword evidence="3 6" id="KW-0812">Transmembrane</keyword>
<evidence type="ECO:0000256" key="3">
    <source>
        <dbReference type="ARBA" id="ARBA00022692"/>
    </source>
</evidence>
<dbReference type="RefSeq" id="WP_230438789.1">
    <property type="nucleotide sequence ID" value="NZ_CP087715.1"/>
</dbReference>
<dbReference type="NCBIfam" id="TIGR02532">
    <property type="entry name" value="IV_pilin_GFxxxE"/>
    <property type="match status" value="1"/>
</dbReference>
<dbReference type="SUPFAM" id="SSF54523">
    <property type="entry name" value="Pili subunits"/>
    <property type="match status" value="1"/>
</dbReference>
<evidence type="ECO:0000256" key="5">
    <source>
        <dbReference type="ARBA" id="ARBA00023136"/>
    </source>
</evidence>
<dbReference type="InterPro" id="IPR045584">
    <property type="entry name" value="Pilin-like"/>
</dbReference>
<evidence type="ECO:0000256" key="1">
    <source>
        <dbReference type="ARBA" id="ARBA00004167"/>
    </source>
</evidence>
<evidence type="ECO:0000256" key="4">
    <source>
        <dbReference type="ARBA" id="ARBA00022989"/>
    </source>
</evidence>
<dbReference type="EMBL" id="JBHTLR010000019">
    <property type="protein sequence ID" value="MFD1217667.1"/>
    <property type="molecule type" value="Genomic_DNA"/>
</dbReference>
<evidence type="ECO:0000313" key="8">
    <source>
        <dbReference type="Proteomes" id="UP001597264"/>
    </source>
</evidence>